<reference evidence="1" key="1">
    <citation type="submission" date="2020-08" db="EMBL/GenBank/DDBJ databases">
        <title>Genome public.</title>
        <authorList>
            <person name="Liu C."/>
            <person name="Sun Q."/>
        </authorList>
    </citation>
    <scope>NUCLEOTIDE SEQUENCE</scope>
    <source>
        <strain evidence="1">NSJ-40</strain>
    </source>
</reference>
<comment type="caution">
    <text evidence="1">The sequence shown here is derived from an EMBL/GenBank/DDBJ whole genome shotgun (WGS) entry which is preliminary data.</text>
</comment>
<evidence type="ECO:0000313" key="1">
    <source>
        <dbReference type="EMBL" id="MBC8534547.1"/>
    </source>
</evidence>
<evidence type="ECO:0000313" key="2">
    <source>
        <dbReference type="Proteomes" id="UP000651482"/>
    </source>
</evidence>
<organism evidence="1 2">
    <name type="scientific">Yeguia hominis</name>
    <dbReference type="NCBI Taxonomy" id="2763662"/>
    <lineage>
        <taxon>Bacteria</taxon>
        <taxon>Bacillati</taxon>
        <taxon>Bacillota</taxon>
        <taxon>Clostridia</taxon>
        <taxon>Eubacteriales</taxon>
        <taxon>Yeguiaceae</taxon>
        <taxon>Yeguia</taxon>
    </lineage>
</organism>
<dbReference type="RefSeq" id="WP_249320132.1">
    <property type="nucleotide sequence ID" value="NZ_JACRSN010000019.1"/>
</dbReference>
<sequence>MTIQEAIARCDGQKPNAYSEAEKIRWLSDLDGLVLQEIIRTHENKDGIGAEYAGYDPEEAGIQSQTLLIPEPYSDVYIKYLFAQIDFANAEFARYNNSAMLYNTAYQAYANFYNRTHLPLQENRICAK</sequence>
<dbReference type="AlphaFoldDB" id="A0A926DAY7"/>
<name>A0A926DAY7_9FIRM</name>
<gene>
    <name evidence="1" type="ORF">IAG03_11245</name>
</gene>
<dbReference type="Proteomes" id="UP000651482">
    <property type="component" value="Unassembled WGS sequence"/>
</dbReference>
<keyword evidence="2" id="KW-1185">Reference proteome</keyword>
<accession>A0A926DAY7</accession>
<dbReference type="EMBL" id="JACRSN010000019">
    <property type="protein sequence ID" value="MBC8534547.1"/>
    <property type="molecule type" value="Genomic_DNA"/>
</dbReference>
<protein>
    <submittedName>
        <fullName evidence="1">Uncharacterized protein</fullName>
    </submittedName>
</protein>
<proteinExistence type="predicted"/>